<sequence>MNVEKLFTAQKKVSREEFMDLAQGGMRELFDLEQYKVLDGSKEDEISHFVYNTETHDCYLIDLRTSYELLAAFYCGGDKATVKASIEKIASSVE</sequence>
<gene>
    <name evidence="1" type="ORF">FTX54_011465</name>
</gene>
<organism evidence="1 2">
    <name type="scientific">Alkalicoccus halolimnae</name>
    <dbReference type="NCBI Taxonomy" id="1667239"/>
    <lineage>
        <taxon>Bacteria</taxon>
        <taxon>Bacillati</taxon>
        <taxon>Bacillota</taxon>
        <taxon>Bacilli</taxon>
        <taxon>Bacillales</taxon>
        <taxon>Bacillaceae</taxon>
        <taxon>Alkalicoccus</taxon>
    </lineage>
</organism>
<evidence type="ECO:0000313" key="1">
    <source>
        <dbReference type="EMBL" id="WWD79039.1"/>
    </source>
</evidence>
<dbReference type="KEGG" id="ahal:FTX54_011465"/>
<evidence type="ECO:0000313" key="2">
    <source>
        <dbReference type="Proteomes" id="UP000321816"/>
    </source>
</evidence>
<keyword evidence="2" id="KW-1185">Reference proteome</keyword>
<dbReference type="Proteomes" id="UP000321816">
    <property type="component" value="Chromosome"/>
</dbReference>
<reference evidence="1 2" key="1">
    <citation type="submission" date="2024-01" db="EMBL/GenBank/DDBJ databases">
        <title>Complete Genome Sequence of Alkalicoccus halolimnae BZ-SZ-XJ29T, a Moderately Halophilic Bacterium Isolated from a Salt Lake.</title>
        <authorList>
            <person name="Zhao B."/>
        </authorList>
    </citation>
    <scope>NUCLEOTIDE SEQUENCE [LARGE SCALE GENOMIC DNA]</scope>
    <source>
        <strain evidence="1 2">BZ-SZ-XJ29</strain>
    </source>
</reference>
<dbReference type="OrthoDB" id="2871842at2"/>
<accession>A0A5C7EZP8</accession>
<name>A0A5C7EZP8_9BACI</name>
<dbReference type="EMBL" id="CP144914">
    <property type="protein sequence ID" value="WWD79039.1"/>
    <property type="molecule type" value="Genomic_DNA"/>
</dbReference>
<proteinExistence type="predicted"/>
<dbReference type="RefSeq" id="WP_147805173.1">
    <property type="nucleotide sequence ID" value="NZ_CP144914.1"/>
</dbReference>
<protein>
    <submittedName>
        <fullName evidence="1">Uncharacterized protein</fullName>
    </submittedName>
</protein>
<dbReference type="AlphaFoldDB" id="A0A5C7EZP8"/>